<evidence type="ECO:0000256" key="22">
    <source>
        <dbReference type="ARBA" id="ARBA00093257"/>
    </source>
</evidence>
<keyword evidence="8" id="KW-0808">Transferase</keyword>
<proteinExistence type="inferred from homology"/>
<evidence type="ECO:0000256" key="23">
    <source>
        <dbReference type="PIRSR" id="PIRSR607754-1"/>
    </source>
</evidence>
<dbReference type="EMBL" id="JBEDNZ010000006">
    <property type="protein sequence ID" value="KAL0840795.1"/>
    <property type="molecule type" value="Genomic_DNA"/>
</dbReference>
<dbReference type="InterPro" id="IPR029044">
    <property type="entry name" value="Nucleotide-diphossugar_trans"/>
</dbReference>
<evidence type="ECO:0000256" key="6">
    <source>
        <dbReference type="ARBA" id="ARBA00014817"/>
    </source>
</evidence>
<evidence type="ECO:0000256" key="4">
    <source>
        <dbReference type="ARBA" id="ARBA00011011"/>
    </source>
</evidence>
<keyword evidence="13" id="KW-0333">Golgi apparatus</keyword>
<evidence type="ECO:0000256" key="15">
    <source>
        <dbReference type="ARBA" id="ARBA00023157"/>
    </source>
</evidence>
<dbReference type="PANTHER" id="PTHR12871:SF0">
    <property type="entry name" value="ALPHA-1,6-MANNOSYL-GLYCOPROTEIN 2-BETA-N-ACETYLGLUCOSAMINYLTRANSFERASE"/>
    <property type="match status" value="1"/>
</dbReference>
<organism evidence="27 28">
    <name type="scientific">Loxostege sticticalis</name>
    <name type="common">Beet webworm moth</name>
    <dbReference type="NCBI Taxonomy" id="481309"/>
    <lineage>
        <taxon>Eukaryota</taxon>
        <taxon>Metazoa</taxon>
        <taxon>Ecdysozoa</taxon>
        <taxon>Arthropoda</taxon>
        <taxon>Hexapoda</taxon>
        <taxon>Insecta</taxon>
        <taxon>Pterygota</taxon>
        <taxon>Neoptera</taxon>
        <taxon>Endopterygota</taxon>
        <taxon>Lepidoptera</taxon>
        <taxon>Glossata</taxon>
        <taxon>Ditrysia</taxon>
        <taxon>Pyraloidea</taxon>
        <taxon>Crambidae</taxon>
        <taxon>Pyraustinae</taxon>
        <taxon>Loxostege</taxon>
    </lineage>
</organism>
<evidence type="ECO:0000256" key="10">
    <source>
        <dbReference type="ARBA" id="ARBA00022723"/>
    </source>
</evidence>
<evidence type="ECO:0000256" key="16">
    <source>
        <dbReference type="ARBA" id="ARBA00023180"/>
    </source>
</evidence>
<evidence type="ECO:0000256" key="12">
    <source>
        <dbReference type="ARBA" id="ARBA00022989"/>
    </source>
</evidence>
<keyword evidence="15 25" id="KW-1015">Disulfide bond</keyword>
<evidence type="ECO:0000256" key="14">
    <source>
        <dbReference type="ARBA" id="ARBA00023136"/>
    </source>
</evidence>
<evidence type="ECO:0000256" key="17">
    <source>
        <dbReference type="ARBA" id="ARBA00023211"/>
    </source>
</evidence>
<evidence type="ECO:0000256" key="9">
    <source>
        <dbReference type="ARBA" id="ARBA00022692"/>
    </source>
</evidence>
<comment type="caution">
    <text evidence="27">The sequence shown here is derived from an EMBL/GenBank/DDBJ whole genome shotgun (WGS) entry which is preliminary data.</text>
</comment>
<feature type="disulfide bond" evidence="25">
    <location>
        <begin position="185"/>
        <end position="199"/>
    </location>
</feature>
<evidence type="ECO:0000313" key="27">
    <source>
        <dbReference type="EMBL" id="KAL0840795.1"/>
    </source>
</evidence>
<evidence type="ECO:0000256" key="2">
    <source>
        <dbReference type="ARBA" id="ARBA00004323"/>
    </source>
</evidence>
<dbReference type="AlphaFoldDB" id="A0ABD0TDH1"/>
<dbReference type="Pfam" id="PF05060">
    <property type="entry name" value="MGAT2"/>
    <property type="match status" value="1"/>
</dbReference>
<keyword evidence="9" id="KW-0812">Transmembrane</keyword>
<evidence type="ECO:0000256" key="21">
    <source>
        <dbReference type="ARBA" id="ARBA00032915"/>
    </source>
</evidence>
<keyword evidence="14" id="KW-0472">Membrane</keyword>
<dbReference type="Proteomes" id="UP001549921">
    <property type="component" value="Unassembled WGS sequence"/>
</dbReference>
<evidence type="ECO:0000256" key="26">
    <source>
        <dbReference type="SAM" id="MobiDB-lite"/>
    </source>
</evidence>
<feature type="binding site" evidence="23">
    <location>
        <position position="273"/>
    </location>
    <ligand>
        <name>substrate</name>
    </ligand>
</feature>
<dbReference type="InterPro" id="IPR007754">
    <property type="entry name" value="GlcNAc_II"/>
</dbReference>
<feature type="region of interest" description="Disordered" evidence="26">
    <location>
        <begin position="427"/>
        <end position="461"/>
    </location>
</feature>
<keyword evidence="7" id="KW-0328">Glycosyltransferase</keyword>
<feature type="compositionally biased region" description="Low complexity" evidence="26">
    <location>
        <begin position="451"/>
        <end position="461"/>
    </location>
</feature>
<reference evidence="27 28" key="1">
    <citation type="submission" date="2024-06" db="EMBL/GenBank/DDBJ databases">
        <title>A chromosome-level genome assembly of beet webworm, Loxostege sticticalis.</title>
        <authorList>
            <person name="Zhang Y."/>
        </authorList>
    </citation>
    <scope>NUCLEOTIDE SEQUENCE [LARGE SCALE GENOMIC DNA]</scope>
    <source>
        <strain evidence="27">AQ028</strain>
        <tissue evidence="27">Male pupae</tissue>
    </source>
</reference>
<keyword evidence="12" id="KW-1133">Transmembrane helix</keyword>
<dbReference type="Gene3D" id="3.90.550.10">
    <property type="entry name" value="Spore Coat Polysaccharide Biosynthesis Protein SpsA, Chain A"/>
    <property type="match status" value="1"/>
</dbReference>
<feature type="binding site" evidence="23">
    <location>
        <begin position="208"/>
        <end position="212"/>
    </location>
    <ligand>
        <name>substrate</name>
    </ligand>
</feature>
<evidence type="ECO:0000256" key="5">
    <source>
        <dbReference type="ARBA" id="ARBA00012613"/>
    </source>
</evidence>
<keyword evidence="10 24" id="KW-0479">Metal-binding</keyword>
<evidence type="ECO:0000256" key="13">
    <source>
        <dbReference type="ARBA" id="ARBA00023034"/>
    </source>
</evidence>
<protein>
    <recommendedName>
        <fullName evidence="6">Alpha-1,6-mannosyl-glycoprotein 2-beta-N-acetylglucosaminyltransferase</fullName>
        <ecNumber evidence="5">2.4.1.143</ecNumber>
    </recommendedName>
    <alternativeName>
        <fullName evidence="21">Beta-1,2-N-acetylglucosaminyltransferase II</fullName>
    </alternativeName>
    <alternativeName>
        <fullName evidence="20">GlcNAc-T II</fullName>
    </alternativeName>
    <alternativeName>
        <fullName evidence="19">Mannoside acetylglucosaminyltransferase 2</fullName>
    </alternativeName>
    <alternativeName>
        <fullName evidence="18">N-glycosyl-oligosaccharide-glycoprotein N-acetylglucosaminyltransferase II</fullName>
    </alternativeName>
</protein>
<comment type="subcellular location">
    <subcellularLocation>
        <location evidence="2">Golgi apparatus membrane</location>
        <topology evidence="2">Single-pass type II membrane protein</topology>
    </subcellularLocation>
</comment>
<comment type="cofactor">
    <cofactor evidence="1 24">
        <name>Mn(2+)</name>
        <dbReference type="ChEBI" id="CHEBI:29035"/>
    </cofactor>
</comment>
<keyword evidence="17 24" id="KW-0464">Manganese</keyword>
<dbReference type="GO" id="GO:0008455">
    <property type="term" value="F:alpha-1,6-mannosylglycoprotein 2-beta-N-acetylglucosaminyltransferase activity"/>
    <property type="evidence" value="ECO:0007669"/>
    <property type="project" value="UniProtKB-EC"/>
</dbReference>
<keyword evidence="16" id="KW-0325">Glycoprotein</keyword>
<comment type="catalytic activity">
    <reaction evidence="22">
        <text>an N(4)-{beta-D-GlcNAc-(1-&gt;2)-alpha-D-Man-(1-&gt;3)-[alpha-D-Man-(1-&gt;6)]-beta-D-Man-(1-&gt;4)-beta-D-GlcNAc-(1-&gt;4)-beta-D-GlcNAc}-L-asparaginyl-[protein] + UDP-N-acetyl-alpha-D-glucosamine = N(4)-{beta-D-GlcNAc-(1-&gt;2)-alpha-D-Man-(1-&gt;3)-[beta-D-GlcNAc-(1-&gt;2)-alpha-D-Man-(1-&gt;6)]-beta-D-Man-(1-&gt;4)-beta-D-GlcNAc-(1-&gt;4)-beta-D-GlcNAc}-L-asparaginyl-[protein] + UDP + H(+)</text>
        <dbReference type="Rhea" id="RHEA:12941"/>
        <dbReference type="Rhea" id="RHEA-COMP:13526"/>
        <dbReference type="Rhea" id="RHEA-COMP:14369"/>
        <dbReference type="ChEBI" id="CHEBI:15378"/>
        <dbReference type="ChEBI" id="CHEBI:57705"/>
        <dbReference type="ChEBI" id="CHEBI:58223"/>
        <dbReference type="ChEBI" id="CHEBI:60615"/>
        <dbReference type="ChEBI" id="CHEBI:60651"/>
        <dbReference type="EC" id="2.4.1.143"/>
    </reaction>
</comment>
<evidence type="ECO:0000256" key="7">
    <source>
        <dbReference type="ARBA" id="ARBA00022676"/>
    </source>
</evidence>
<dbReference type="GO" id="GO:0046872">
    <property type="term" value="F:metal ion binding"/>
    <property type="evidence" value="ECO:0007669"/>
    <property type="project" value="UniProtKB-KW"/>
</dbReference>
<name>A0ABD0TDH1_LOXSC</name>
<sequence>MTILMKNVAEKFKKVAEIERQVRLSHVVFGAFALLLLWASCCAIDTGPSHVPRHLHRFYRFPEGYNIPEKLLSEAERNALISRVERLNAQAEVLNWDKYRPVHAETTIIIVHVHKDVERLQYLIISLGQVRYIWRVLLIFSHSYYDDEINNLIKRIDFCRVLQIFYPYSMQMYPSQFPWIDYDDCNLTLPAGAAPGEPCLEREARRAQYKWHWWWTAHYVFNGEWRSEKRMVLFLKEDNYVLPDLLHVFQRTRRLLPYFRAEVMSFGGPQQARLGYDSITIQAWEPSYEKGLAFNLRTWWKISERSSFYCFHDDCEWSQSLVPVFRNFTGGFAKMAAVSAPRVLSTSGFASGRSGARWAWSVPRLARLFPETVRARVPPPSAMQARARRRRALRPSRCGAMPEQVLYCLAPLVPGETTPVDPLMTATTKAPPANSLMTASNEATPDDSLKTATTEASSSTALPTKNEITNLLHVT</sequence>
<accession>A0ABD0TDH1</accession>
<evidence type="ECO:0000256" key="8">
    <source>
        <dbReference type="ARBA" id="ARBA00022679"/>
    </source>
</evidence>
<evidence type="ECO:0000256" key="1">
    <source>
        <dbReference type="ARBA" id="ARBA00001936"/>
    </source>
</evidence>
<feature type="binding site" evidence="24">
    <location>
        <position position="238"/>
    </location>
    <ligand>
        <name>Mn(2+)</name>
        <dbReference type="ChEBI" id="CHEBI:29035"/>
    </ligand>
</feature>
<dbReference type="EC" id="2.4.1.143" evidence="5"/>
<comment type="pathway">
    <text evidence="3">Protein modification; protein glycosylation.</text>
</comment>
<evidence type="ECO:0000256" key="11">
    <source>
        <dbReference type="ARBA" id="ARBA00022968"/>
    </source>
</evidence>
<evidence type="ECO:0000256" key="19">
    <source>
        <dbReference type="ARBA" id="ARBA00031203"/>
    </source>
</evidence>
<evidence type="ECO:0000313" key="28">
    <source>
        <dbReference type="Proteomes" id="UP001549921"/>
    </source>
</evidence>
<evidence type="ECO:0000256" key="3">
    <source>
        <dbReference type="ARBA" id="ARBA00004922"/>
    </source>
</evidence>
<evidence type="ECO:0000256" key="24">
    <source>
        <dbReference type="PIRSR" id="PIRSR607754-2"/>
    </source>
</evidence>
<dbReference type="GO" id="GO:0000139">
    <property type="term" value="C:Golgi membrane"/>
    <property type="evidence" value="ECO:0007669"/>
    <property type="project" value="UniProtKB-SubCell"/>
</dbReference>
<keyword evidence="11" id="KW-0735">Signal-anchor</keyword>
<evidence type="ECO:0000256" key="18">
    <source>
        <dbReference type="ARBA" id="ARBA00029663"/>
    </source>
</evidence>
<gene>
    <name evidence="27" type="ORF">ABMA28_014606</name>
</gene>
<dbReference type="PANTHER" id="PTHR12871">
    <property type="entry name" value="BETA-1,2-N-ACETYLGLUCOSAMINYLTRANSFERASE II"/>
    <property type="match status" value="1"/>
</dbReference>
<evidence type="ECO:0000256" key="20">
    <source>
        <dbReference type="ARBA" id="ARBA00032552"/>
    </source>
</evidence>
<evidence type="ECO:0000256" key="25">
    <source>
        <dbReference type="PIRSR" id="PIRSR607754-3"/>
    </source>
</evidence>
<comment type="similarity">
    <text evidence="4">Belongs to the glycosyltransferase 16 (GT16) protein family.</text>
</comment>